<dbReference type="KEGG" id="ote:Oter_3683"/>
<dbReference type="STRING" id="452637.Oter_3683"/>
<protein>
    <submittedName>
        <fullName evidence="1">Uncharacterized protein</fullName>
    </submittedName>
</protein>
<name>B1ZXG5_OPITP</name>
<reference evidence="1 2" key="1">
    <citation type="journal article" date="2011" name="J. Bacteriol.">
        <title>Genome sequence of the verrucomicrobium Opitutus terrae PB90-1, an abundant inhabitant of rice paddy soil ecosystems.</title>
        <authorList>
            <person name="van Passel M.W."/>
            <person name="Kant R."/>
            <person name="Palva A."/>
            <person name="Copeland A."/>
            <person name="Lucas S."/>
            <person name="Lapidus A."/>
            <person name="Glavina del Rio T."/>
            <person name="Pitluck S."/>
            <person name="Goltsman E."/>
            <person name="Clum A."/>
            <person name="Sun H."/>
            <person name="Schmutz J."/>
            <person name="Larimer F.W."/>
            <person name="Land M.L."/>
            <person name="Hauser L."/>
            <person name="Kyrpides N."/>
            <person name="Mikhailova N."/>
            <person name="Richardson P.P."/>
            <person name="Janssen P.H."/>
            <person name="de Vos W.M."/>
            <person name="Smidt H."/>
        </authorList>
    </citation>
    <scope>NUCLEOTIDE SEQUENCE [LARGE SCALE GENOMIC DNA]</scope>
    <source>
        <strain evidence="2">DSM 11246 / JCM 15787 / PB90-1</strain>
    </source>
</reference>
<keyword evidence="2" id="KW-1185">Reference proteome</keyword>
<dbReference type="EMBL" id="CP001032">
    <property type="protein sequence ID" value="ACB76960.1"/>
    <property type="molecule type" value="Genomic_DNA"/>
</dbReference>
<evidence type="ECO:0000313" key="1">
    <source>
        <dbReference type="EMBL" id="ACB76960.1"/>
    </source>
</evidence>
<gene>
    <name evidence="1" type="ordered locus">Oter_3683</name>
</gene>
<evidence type="ECO:0000313" key="2">
    <source>
        <dbReference type="Proteomes" id="UP000007013"/>
    </source>
</evidence>
<dbReference type="Proteomes" id="UP000007013">
    <property type="component" value="Chromosome"/>
</dbReference>
<accession>B1ZXG5</accession>
<sequence length="84" mass="9419">MSGLNFWRNCHNPRGQRFFVHFAVGPDGDSRKPPGVKNPVPAIVSAAGLRLPSRVDAWNRGRNELTSMAVSVRQTLAEAFCWRR</sequence>
<proteinExistence type="predicted"/>
<organism evidence="1 2">
    <name type="scientific">Opitutus terrae (strain DSM 11246 / JCM 15787 / PB90-1)</name>
    <dbReference type="NCBI Taxonomy" id="452637"/>
    <lineage>
        <taxon>Bacteria</taxon>
        <taxon>Pseudomonadati</taxon>
        <taxon>Verrucomicrobiota</taxon>
        <taxon>Opitutia</taxon>
        <taxon>Opitutales</taxon>
        <taxon>Opitutaceae</taxon>
        <taxon>Opitutus</taxon>
    </lineage>
</organism>
<dbReference type="AlphaFoldDB" id="B1ZXG5"/>
<dbReference type="HOGENOM" id="CLU_2524311_0_0_0"/>